<reference evidence="3 6" key="1">
    <citation type="submission" date="2015-02" db="EMBL/GenBank/DDBJ databases">
        <title>Physiological reanalysis, assessment of diazotrophy, and genome sequences of multiple isolates of Streptomyces thermoautotrophicus.</title>
        <authorList>
            <person name="MacKellar D.C."/>
            <person name="Lieber L."/>
            <person name="Norman J."/>
            <person name="Bolger A."/>
            <person name="Tobin C."/>
            <person name="Murray J.W."/>
            <person name="Prell J."/>
        </authorList>
    </citation>
    <scope>NUCLEOTIDE SEQUENCE [LARGE SCALE GENOMIC DNA]</scope>
    <source>
        <strain evidence="3 6">UBT1</strain>
    </source>
</reference>
<dbReference type="Proteomes" id="UP000070659">
    <property type="component" value="Unassembled WGS sequence"/>
</dbReference>
<dbReference type="Proteomes" id="UP000070598">
    <property type="component" value="Unassembled WGS sequence"/>
</dbReference>
<dbReference type="PANTHER" id="PTHR46797:SF1">
    <property type="entry name" value="METHYLPHOSPHONATE SYNTHASE"/>
    <property type="match status" value="1"/>
</dbReference>
<feature type="domain" description="HTH cro/C1-type" evidence="2">
    <location>
        <begin position="14"/>
        <end position="66"/>
    </location>
</feature>
<dbReference type="AlphaFoldDB" id="A0A132MJC6"/>
<evidence type="ECO:0000313" key="6">
    <source>
        <dbReference type="Proteomes" id="UP000070659"/>
    </source>
</evidence>
<dbReference type="RefSeq" id="WP_067071698.1">
    <property type="nucleotide sequence ID" value="NZ_JYIJ01000019.1"/>
</dbReference>
<dbReference type="GO" id="GO:0003700">
    <property type="term" value="F:DNA-binding transcription factor activity"/>
    <property type="evidence" value="ECO:0007669"/>
    <property type="project" value="TreeGrafter"/>
</dbReference>
<dbReference type="EMBL" id="JYIK01000833">
    <property type="protein sequence ID" value="KWX09353.1"/>
    <property type="molecule type" value="Genomic_DNA"/>
</dbReference>
<dbReference type="PANTHER" id="PTHR46797">
    <property type="entry name" value="HTH-TYPE TRANSCRIPTIONAL REGULATOR"/>
    <property type="match status" value="1"/>
</dbReference>
<dbReference type="SUPFAM" id="SSF47413">
    <property type="entry name" value="lambda repressor-like DNA-binding domains"/>
    <property type="match status" value="1"/>
</dbReference>
<gene>
    <name evidence="3" type="ORF">TH66_21400</name>
    <name evidence="4" type="ORF">TR74_10105</name>
</gene>
<comment type="caution">
    <text evidence="3">The sequence shown here is derived from an EMBL/GenBank/DDBJ whole genome shotgun (WGS) entry which is preliminary data.</text>
</comment>
<accession>A0A132MJC6</accession>
<reference evidence="5" key="2">
    <citation type="submission" date="2015-02" db="EMBL/GenBank/DDBJ databases">
        <title>Physiological reanalysis, assessment of diazotrophy, and genome sequences of multiple isolates of Streptomyces thermoautotrophicus.</title>
        <authorList>
            <person name="MacKellar D.C."/>
            <person name="Lieber L."/>
            <person name="Norman J."/>
            <person name="Bolger A."/>
            <person name="Tobin C."/>
            <person name="Murray J.W."/>
            <person name="Friesen M."/>
            <person name="Prell J."/>
        </authorList>
    </citation>
    <scope>NUCLEOTIDE SEQUENCE [LARGE SCALE GENOMIC DNA]</scope>
    <source>
        <strain evidence="5">UBT1</strain>
    </source>
</reference>
<dbReference type="PATRIC" id="fig|1469144.8.peg.915"/>
<sequence>MTETLTIGERVAWYRRRRGMSQEVLAGLVGRTTDWLSKVENNKIDLDRLSVIKALADALDVTIGDLLGEPSLMDWTADARGRTVPALREALMDYRQLTPLLRAIQADERPDLDDLHRQVGDVWTAYQRSRYAYATRDLPTLLAQAQTAAQEHDGDERLRAHALLALTYQGAAMVLTKIGETDLAWIAADRGLNAAQTSGDPLVIGSLFRSVTHCLLSNGRFAAAKQLTEDAAAYLQPGLSSASPEYLSIYGTLFLAGSVAAARSEDRATTRAFLAEADEAARRLGVDANHLWTAFGPTNVAIHRVTAAMELGDVQIALDQGPKIDASALPIERRVRHALELARAYSARNRVDKALSTLLDAEQLAPEQVRYHFISRQLVTSWVRQQRGKPSYQLAELARRLRVI</sequence>
<organism evidence="3 6">
    <name type="scientific">Carbonactinospora thermoautotrophica</name>
    <dbReference type="NCBI Taxonomy" id="1469144"/>
    <lineage>
        <taxon>Bacteria</taxon>
        <taxon>Bacillati</taxon>
        <taxon>Actinomycetota</taxon>
        <taxon>Actinomycetes</taxon>
        <taxon>Kitasatosporales</taxon>
        <taxon>Carbonactinosporaceae</taxon>
        <taxon>Carbonactinospora</taxon>
    </lineage>
</organism>
<proteinExistence type="predicted"/>
<name>A0A132MJC6_9ACTN</name>
<evidence type="ECO:0000256" key="1">
    <source>
        <dbReference type="ARBA" id="ARBA00023125"/>
    </source>
</evidence>
<evidence type="ECO:0000313" key="4">
    <source>
        <dbReference type="EMBL" id="KWX09353.1"/>
    </source>
</evidence>
<dbReference type="PROSITE" id="PS50943">
    <property type="entry name" value="HTH_CROC1"/>
    <property type="match status" value="1"/>
</dbReference>
<dbReference type="Gene3D" id="1.10.260.40">
    <property type="entry name" value="lambda repressor-like DNA-binding domains"/>
    <property type="match status" value="1"/>
</dbReference>
<dbReference type="CDD" id="cd00093">
    <property type="entry name" value="HTH_XRE"/>
    <property type="match status" value="1"/>
</dbReference>
<dbReference type="GO" id="GO:0005829">
    <property type="term" value="C:cytosol"/>
    <property type="evidence" value="ECO:0007669"/>
    <property type="project" value="TreeGrafter"/>
</dbReference>
<evidence type="ECO:0000313" key="5">
    <source>
        <dbReference type="Proteomes" id="UP000070598"/>
    </source>
</evidence>
<dbReference type="InterPro" id="IPR050807">
    <property type="entry name" value="TransReg_Diox_bact_type"/>
</dbReference>
<evidence type="ECO:0000313" key="3">
    <source>
        <dbReference type="EMBL" id="KWW97928.1"/>
    </source>
</evidence>
<dbReference type="SMART" id="SM00530">
    <property type="entry name" value="HTH_XRE"/>
    <property type="match status" value="1"/>
</dbReference>
<dbReference type="Pfam" id="PF13560">
    <property type="entry name" value="HTH_31"/>
    <property type="match status" value="1"/>
</dbReference>
<dbReference type="InterPro" id="IPR010982">
    <property type="entry name" value="Lambda_DNA-bd_dom_sf"/>
</dbReference>
<keyword evidence="1" id="KW-0238">DNA-binding</keyword>
<protein>
    <submittedName>
        <fullName evidence="3">XRE family transcriptional regulator</fullName>
    </submittedName>
</protein>
<evidence type="ECO:0000259" key="2">
    <source>
        <dbReference type="PROSITE" id="PS50943"/>
    </source>
</evidence>
<dbReference type="EMBL" id="JYIJ01000019">
    <property type="protein sequence ID" value="KWW97928.1"/>
    <property type="molecule type" value="Genomic_DNA"/>
</dbReference>
<dbReference type="GO" id="GO:0003677">
    <property type="term" value="F:DNA binding"/>
    <property type="evidence" value="ECO:0007669"/>
    <property type="project" value="UniProtKB-KW"/>
</dbReference>
<dbReference type="SUPFAM" id="SSF48452">
    <property type="entry name" value="TPR-like"/>
    <property type="match status" value="1"/>
</dbReference>
<dbReference type="InterPro" id="IPR011990">
    <property type="entry name" value="TPR-like_helical_dom_sf"/>
</dbReference>
<dbReference type="InterPro" id="IPR001387">
    <property type="entry name" value="Cro/C1-type_HTH"/>
</dbReference>